<protein>
    <submittedName>
        <fullName evidence="1">Uncharacterized protein</fullName>
    </submittedName>
</protein>
<accession>A0A4D6XFD2</accession>
<reference evidence="2" key="1">
    <citation type="submission" date="2019-04" db="EMBL/GenBank/DDBJ databases">
        <title>Genome sequence of Pseudomonas putida 1290, an auxin catabolizing strain.</title>
        <authorList>
            <person name="Laird T.S."/>
            <person name="Leveau J.H.J."/>
        </authorList>
    </citation>
    <scope>NUCLEOTIDE SEQUENCE [LARGE SCALE GENOMIC DNA]</scope>
    <source>
        <strain evidence="2">1290</strain>
    </source>
</reference>
<evidence type="ECO:0000313" key="1">
    <source>
        <dbReference type="EMBL" id="QCI14453.1"/>
    </source>
</evidence>
<name>A0A4D6XFD2_PSEPU</name>
<evidence type="ECO:0000313" key="2">
    <source>
        <dbReference type="Proteomes" id="UP000298551"/>
    </source>
</evidence>
<dbReference type="Proteomes" id="UP000298551">
    <property type="component" value="Chromosome"/>
</dbReference>
<organism evidence="1 2">
    <name type="scientific">Pseudomonas putida</name>
    <name type="common">Arthrobacter siderocapsulatus</name>
    <dbReference type="NCBI Taxonomy" id="303"/>
    <lineage>
        <taxon>Bacteria</taxon>
        <taxon>Pseudomonadati</taxon>
        <taxon>Pseudomonadota</taxon>
        <taxon>Gammaproteobacteria</taxon>
        <taxon>Pseudomonadales</taxon>
        <taxon>Pseudomonadaceae</taxon>
        <taxon>Pseudomonas</taxon>
    </lineage>
</organism>
<dbReference type="SUPFAM" id="SSF53649">
    <property type="entry name" value="Alkaline phosphatase-like"/>
    <property type="match status" value="1"/>
</dbReference>
<dbReference type="EMBL" id="CP039371">
    <property type="protein sequence ID" value="QCI14453.1"/>
    <property type="molecule type" value="Genomic_DNA"/>
</dbReference>
<proteinExistence type="predicted"/>
<dbReference type="OrthoDB" id="1956004at2"/>
<sequence>MPLPQLLLAACLTAVGCKPATAPVQPKTLLIGVDGIQLEPYESLGPGTTLSKRLHYGKAFTGGVSGQPSEQATLAGPGWMTVLTGVWANKHGVINDDEKWRLAPSYPSLFGRLRAAKPNAYLSSVVNWPAINTAFLLRDAPLIDVRESGLDDQQVIDRSVQIIRGTPADFTFIQLGDPERVGRDNGFGHRYQQALRTADLRIGRMLDEVEARSYRHPEEDWLVIVTTDHGRDERGRGHGQGSTQEKTIFFASNRAFDLQASEASAPRQNSNALYQFVPQTAIAPTVLRHMRVELQPQWHLDGAPLRNR</sequence>
<dbReference type="InterPro" id="IPR017850">
    <property type="entry name" value="Alkaline_phosphatase_core_sf"/>
</dbReference>
<gene>
    <name evidence="1" type="ORF">E6B08_25230</name>
</gene>
<dbReference type="Gene3D" id="3.40.720.10">
    <property type="entry name" value="Alkaline Phosphatase, subunit A"/>
    <property type="match status" value="2"/>
</dbReference>
<dbReference type="RefSeq" id="WP_136916457.1">
    <property type="nucleotide sequence ID" value="NZ_CP039371.1"/>
</dbReference>
<dbReference type="AlphaFoldDB" id="A0A4D6XFD2"/>